<evidence type="ECO:0000313" key="21">
    <source>
        <dbReference type="Proteomes" id="UP001140513"/>
    </source>
</evidence>
<keyword evidence="10" id="KW-0378">Hydrolase</keyword>
<dbReference type="EMBL" id="JAPEUX010000004">
    <property type="protein sequence ID" value="KAJ4354487.1"/>
    <property type="molecule type" value="Genomic_DNA"/>
</dbReference>
<organism evidence="20 21">
    <name type="scientific">Didymosphaeria variabile</name>
    <dbReference type="NCBI Taxonomy" id="1932322"/>
    <lineage>
        <taxon>Eukaryota</taxon>
        <taxon>Fungi</taxon>
        <taxon>Dikarya</taxon>
        <taxon>Ascomycota</taxon>
        <taxon>Pezizomycotina</taxon>
        <taxon>Dothideomycetes</taxon>
        <taxon>Pleosporomycetidae</taxon>
        <taxon>Pleosporales</taxon>
        <taxon>Massarineae</taxon>
        <taxon>Didymosphaeriaceae</taxon>
        <taxon>Didymosphaeria</taxon>
    </lineage>
</organism>
<dbReference type="Gene3D" id="2.60.40.10">
    <property type="entry name" value="Immunoglobulins"/>
    <property type="match status" value="3"/>
</dbReference>
<comment type="subunit">
    <text evidence="5">Homodimer.</text>
</comment>
<dbReference type="PANTHER" id="PTHR43730">
    <property type="entry name" value="BETA-MANNOSIDASE"/>
    <property type="match status" value="1"/>
</dbReference>
<evidence type="ECO:0000313" key="20">
    <source>
        <dbReference type="EMBL" id="KAJ4354487.1"/>
    </source>
</evidence>
<comment type="pathway">
    <text evidence="3">Glycan metabolism; N-glycan degradation.</text>
</comment>
<sequence length="774" mass="87278">MQAEEREFYMATWPFGVQQLYEFPNREYIRKEQSDFGWDWGPAFAPAGIWQPAFVVQLPPQNVYVRNTLVDIYREGQHNFYAPDQTKDWVLNASVDYLGSLPSGVNVQYTISSGDGDDLLTGSLANVTSEDGRITGSTSVPDSAVELWWPVGMGQQQLYNLTLNIVDSSNTTVVTVTKRIGFRTIFNNQTPISQEQLDLGVAPGGNWHFEINGHEFYAKGSNFIPPDPFWPTVTEPRLRQLFDSVIDGNQNMLRVWSSGAYSPDFMYDLADEMGILLWSEFEFGCALYPVNEEFLENVAHEVEYQVRRVNHHPSLAYWAGGNELENLELPTVNKTAPDEYPRYLAEYETLFLDTIVPIVLGNTRSISYSPSSTTNGWQSLDFSKSQPMTQRYENLTEGSIYGDTDFYNYNFSQLGNFSRYPVGRFANEFGYHSMPSLQSWQQAVAPEDLFFNSSVVMLRDHHPPAGGVNISNFYNASIGQGQMTMAVQQWYPVPDKTDSLANFSAWCHSTQIFQAEFYKFQIEFYRRGSALPERQLGSLYWQLEDQWQAPTWAGIEYDGRWKVLHYVAKDIYKPVVISAYRNVTTNDFEIWVISDLWSAVSAEVNLAWYDWSGNKLNISMDAATNVSVGAINGTKIVSSNLDTILQGRDPSDAILRLDVSAQGSLPNSNATQTFTHTNWFHPAPLSSSNLTDPGLELSHSNDTFTVKATSGVAAFVWLDYPGGAVLNFEDNGFWLAKGEEKEVGYKVKSDTTGGGWKDGVTVRSLWNNTLAEGY</sequence>
<protein>
    <recommendedName>
        <fullName evidence="7">Beta-mannosidase A</fullName>
        <ecNumber evidence="6">3.2.1.25</ecNumber>
    </recommendedName>
    <alternativeName>
        <fullName evidence="15">Mannanase A</fullName>
    </alternativeName>
</protein>
<dbReference type="InterPro" id="IPR041447">
    <property type="entry name" value="Mannosidase_ig"/>
</dbReference>
<evidence type="ECO:0000259" key="18">
    <source>
        <dbReference type="Pfam" id="PF17786"/>
    </source>
</evidence>
<evidence type="ECO:0000256" key="15">
    <source>
        <dbReference type="ARBA" id="ARBA00031061"/>
    </source>
</evidence>
<dbReference type="InterPro" id="IPR013783">
    <property type="entry name" value="Ig-like_fold"/>
</dbReference>
<evidence type="ECO:0000256" key="8">
    <source>
        <dbReference type="ARBA" id="ARBA00022525"/>
    </source>
</evidence>
<reference evidence="20" key="1">
    <citation type="submission" date="2022-10" db="EMBL/GenBank/DDBJ databases">
        <title>Tapping the CABI collections for fungal endophytes: first genome assemblies for Collariella, Neodidymelliopsis, Ascochyta clinopodiicola, Didymella pomorum, Didymosphaeria variabile, Neocosmospora piperis and Neocucurbitaria cava.</title>
        <authorList>
            <person name="Hill R."/>
        </authorList>
    </citation>
    <scope>NUCLEOTIDE SEQUENCE</scope>
    <source>
        <strain evidence="20">IMI 356815</strain>
    </source>
</reference>
<feature type="domain" description="Beta-mannosidase-like galactose-binding" evidence="19">
    <location>
        <begin position="12"/>
        <end position="51"/>
    </location>
</feature>
<keyword evidence="8" id="KW-0964">Secreted</keyword>
<dbReference type="GeneID" id="80909754"/>
<dbReference type="SUPFAM" id="SSF51445">
    <property type="entry name" value="(Trans)glycosidases"/>
    <property type="match status" value="1"/>
</dbReference>
<evidence type="ECO:0000259" key="16">
    <source>
        <dbReference type="Pfam" id="PF00703"/>
    </source>
</evidence>
<gene>
    <name evidence="20" type="ORF">N0V89_006224</name>
</gene>
<name>A0A9W9CBZ0_9PLEO</name>
<dbReference type="InterPro" id="IPR041625">
    <property type="entry name" value="Beta-mannosidase_Ig"/>
</dbReference>
<keyword evidence="13" id="KW-0326">Glycosidase</keyword>
<keyword evidence="12" id="KW-0119">Carbohydrate metabolism</keyword>
<keyword evidence="11" id="KW-0325">Glycoprotein</keyword>
<evidence type="ECO:0000256" key="4">
    <source>
        <dbReference type="ARBA" id="ARBA00007483"/>
    </source>
</evidence>
<dbReference type="PANTHER" id="PTHR43730:SF5">
    <property type="entry name" value="BETA-MANNOSIDASE A"/>
    <property type="match status" value="1"/>
</dbReference>
<keyword evidence="21" id="KW-1185">Reference proteome</keyword>
<feature type="domain" description="Mannosidase Ig/CBM-like" evidence="18">
    <location>
        <begin position="587"/>
        <end position="671"/>
    </location>
</feature>
<proteinExistence type="inferred from homology"/>
<dbReference type="InterPro" id="IPR054593">
    <property type="entry name" value="Beta-mannosidase-like_N2"/>
</dbReference>
<accession>A0A9W9CBZ0</accession>
<evidence type="ECO:0000256" key="13">
    <source>
        <dbReference type="ARBA" id="ARBA00023295"/>
    </source>
</evidence>
<feature type="domain" description="Beta-mannosidase Ig-fold" evidence="17">
    <location>
        <begin position="690"/>
        <end position="768"/>
    </location>
</feature>
<evidence type="ECO:0000256" key="12">
    <source>
        <dbReference type="ARBA" id="ARBA00023277"/>
    </source>
</evidence>
<evidence type="ECO:0000256" key="6">
    <source>
        <dbReference type="ARBA" id="ARBA00012754"/>
    </source>
</evidence>
<evidence type="ECO:0000256" key="11">
    <source>
        <dbReference type="ARBA" id="ARBA00023180"/>
    </source>
</evidence>
<evidence type="ECO:0000256" key="9">
    <source>
        <dbReference type="ARBA" id="ARBA00022729"/>
    </source>
</evidence>
<evidence type="ECO:0000256" key="10">
    <source>
        <dbReference type="ARBA" id="ARBA00022801"/>
    </source>
</evidence>
<dbReference type="InterPro" id="IPR050887">
    <property type="entry name" value="Beta-mannosidase_GH2"/>
</dbReference>
<dbReference type="InterPro" id="IPR036156">
    <property type="entry name" value="Beta-gal/glucu_dom_sf"/>
</dbReference>
<evidence type="ECO:0000256" key="14">
    <source>
        <dbReference type="ARBA" id="ARBA00023326"/>
    </source>
</evidence>
<dbReference type="OrthoDB" id="2866996at2759"/>
<comment type="similarity">
    <text evidence="4">Belongs to the glycosyl hydrolase 2 family. Beta-mannosidase A subfamily.</text>
</comment>
<dbReference type="SUPFAM" id="SSF49785">
    <property type="entry name" value="Galactose-binding domain-like"/>
    <property type="match status" value="1"/>
</dbReference>
<dbReference type="InterPro" id="IPR017853">
    <property type="entry name" value="GH"/>
</dbReference>
<comment type="catalytic activity">
    <reaction evidence="1">
        <text>Hydrolysis of terminal, non-reducing beta-D-mannose residues in beta-D-mannosides.</text>
        <dbReference type="EC" id="3.2.1.25"/>
    </reaction>
</comment>
<evidence type="ECO:0000259" key="17">
    <source>
        <dbReference type="Pfam" id="PF17753"/>
    </source>
</evidence>
<dbReference type="RefSeq" id="XP_056072261.1">
    <property type="nucleotide sequence ID" value="XM_056214994.1"/>
</dbReference>
<dbReference type="GO" id="GO:0004567">
    <property type="term" value="F:beta-mannosidase activity"/>
    <property type="evidence" value="ECO:0007669"/>
    <property type="project" value="UniProtKB-EC"/>
</dbReference>
<dbReference type="Pfam" id="PF17786">
    <property type="entry name" value="Mannosidase_ig"/>
    <property type="match status" value="1"/>
</dbReference>
<evidence type="ECO:0000256" key="1">
    <source>
        <dbReference type="ARBA" id="ARBA00000829"/>
    </source>
</evidence>
<dbReference type="Gene3D" id="2.60.120.260">
    <property type="entry name" value="Galactose-binding domain-like"/>
    <property type="match status" value="1"/>
</dbReference>
<comment type="caution">
    <text evidence="20">The sequence shown here is derived from an EMBL/GenBank/DDBJ whole genome shotgun (WGS) entry which is preliminary data.</text>
</comment>
<dbReference type="InterPro" id="IPR008979">
    <property type="entry name" value="Galactose-bd-like_sf"/>
</dbReference>
<dbReference type="EC" id="3.2.1.25" evidence="6"/>
<comment type="subcellular location">
    <subcellularLocation>
        <location evidence="2">Secreted</location>
    </subcellularLocation>
</comment>
<feature type="domain" description="Glycoside hydrolase family 2 immunoglobulin-like beta-sandwich" evidence="16">
    <location>
        <begin position="87"/>
        <end position="183"/>
    </location>
</feature>
<dbReference type="Pfam" id="PF17753">
    <property type="entry name" value="Ig_mannosidase"/>
    <property type="match status" value="1"/>
</dbReference>
<dbReference type="Pfam" id="PF00703">
    <property type="entry name" value="Glyco_hydro_2"/>
    <property type="match status" value="1"/>
</dbReference>
<dbReference type="InterPro" id="IPR006102">
    <property type="entry name" value="Ig-like_GH2"/>
</dbReference>
<keyword evidence="9" id="KW-0732">Signal</keyword>
<dbReference type="GO" id="GO:0005576">
    <property type="term" value="C:extracellular region"/>
    <property type="evidence" value="ECO:0007669"/>
    <property type="project" value="UniProtKB-SubCell"/>
</dbReference>
<evidence type="ECO:0000256" key="2">
    <source>
        <dbReference type="ARBA" id="ARBA00004613"/>
    </source>
</evidence>
<dbReference type="GO" id="GO:0000272">
    <property type="term" value="P:polysaccharide catabolic process"/>
    <property type="evidence" value="ECO:0007669"/>
    <property type="project" value="UniProtKB-KW"/>
</dbReference>
<evidence type="ECO:0000256" key="3">
    <source>
        <dbReference type="ARBA" id="ARBA00004740"/>
    </source>
</evidence>
<dbReference type="Gene3D" id="3.20.20.80">
    <property type="entry name" value="Glycosidases"/>
    <property type="match status" value="1"/>
</dbReference>
<dbReference type="GO" id="GO:0006516">
    <property type="term" value="P:glycoprotein catabolic process"/>
    <property type="evidence" value="ECO:0007669"/>
    <property type="project" value="TreeGrafter"/>
</dbReference>
<evidence type="ECO:0000256" key="7">
    <source>
        <dbReference type="ARBA" id="ARBA00021795"/>
    </source>
</evidence>
<dbReference type="FunFam" id="3.20.20.80:FF:000084">
    <property type="entry name" value="Beta-mannosidase A"/>
    <property type="match status" value="1"/>
</dbReference>
<keyword evidence="14" id="KW-0624">Polysaccharide degradation</keyword>
<dbReference type="SUPFAM" id="SSF49303">
    <property type="entry name" value="beta-Galactosidase/glucuronidase domain"/>
    <property type="match status" value="2"/>
</dbReference>
<dbReference type="Pfam" id="PF22666">
    <property type="entry name" value="Glyco_hydro_2_N2"/>
    <property type="match status" value="1"/>
</dbReference>
<dbReference type="Proteomes" id="UP001140513">
    <property type="component" value="Unassembled WGS sequence"/>
</dbReference>
<dbReference type="AlphaFoldDB" id="A0A9W9CBZ0"/>
<evidence type="ECO:0000259" key="19">
    <source>
        <dbReference type="Pfam" id="PF22666"/>
    </source>
</evidence>
<evidence type="ECO:0000256" key="5">
    <source>
        <dbReference type="ARBA" id="ARBA00011738"/>
    </source>
</evidence>